<evidence type="ECO:0000313" key="1">
    <source>
        <dbReference type="EMBL" id="EYC39698.1"/>
    </source>
</evidence>
<accession>A0A016WKZ7</accession>
<sequence length="84" mass="9924">MCVVCNCTAYPQSGVHAESMKLLDQNGTSVLLFRSKEVEIKSLQEENRREILSELNFVNEWDRCGTSHLSQWELQEHKREYHKR</sequence>
<protein>
    <submittedName>
        <fullName evidence="1">Uncharacterized protein</fullName>
    </submittedName>
</protein>
<evidence type="ECO:0000313" key="2">
    <source>
        <dbReference type="Proteomes" id="UP000024635"/>
    </source>
</evidence>
<dbReference type="EMBL" id="JARK01000244">
    <property type="protein sequence ID" value="EYC39698.1"/>
    <property type="molecule type" value="Genomic_DNA"/>
</dbReference>
<keyword evidence="2" id="KW-1185">Reference proteome</keyword>
<organism evidence="1 2">
    <name type="scientific">Ancylostoma ceylanicum</name>
    <dbReference type="NCBI Taxonomy" id="53326"/>
    <lineage>
        <taxon>Eukaryota</taxon>
        <taxon>Metazoa</taxon>
        <taxon>Ecdysozoa</taxon>
        <taxon>Nematoda</taxon>
        <taxon>Chromadorea</taxon>
        <taxon>Rhabditida</taxon>
        <taxon>Rhabditina</taxon>
        <taxon>Rhabditomorpha</taxon>
        <taxon>Strongyloidea</taxon>
        <taxon>Ancylostomatidae</taxon>
        <taxon>Ancylostomatinae</taxon>
        <taxon>Ancylostoma</taxon>
    </lineage>
</organism>
<dbReference type="AlphaFoldDB" id="A0A016WKZ7"/>
<gene>
    <name evidence="1" type="primary">Acey_s0644.g1080</name>
    <name evidence="1" type="ORF">Y032_0644g1080</name>
</gene>
<comment type="caution">
    <text evidence="1">The sequence shown here is derived from an EMBL/GenBank/DDBJ whole genome shotgun (WGS) entry which is preliminary data.</text>
</comment>
<reference evidence="2" key="1">
    <citation type="journal article" date="2015" name="Nat. Genet.">
        <title>The genome and transcriptome of the zoonotic hookworm Ancylostoma ceylanicum identify infection-specific gene families.</title>
        <authorList>
            <person name="Schwarz E.M."/>
            <person name="Hu Y."/>
            <person name="Antoshechkin I."/>
            <person name="Miller M.M."/>
            <person name="Sternberg P.W."/>
            <person name="Aroian R.V."/>
        </authorList>
    </citation>
    <scope>NUCLEOTIDE SEQUENCE</scope>
    <source>
        <strain evidence="2">HY135</strain>
    </source>
</reference>
<proteinExistence type="predicted"/>
<dbReference type="Proteomes" id="UP000024635">
    <property type="component" value="Unassembled WGS sequence"/>
</dbReference>
<name>A0A016WKZ7_9BILA</name>